<evidence type="ECO:0000313" key="2">
    <source>
        <dbReference type="Proteomes" id="UP000502005"/>
    </source>
</evidence>
<dbReference type="AlphaFoldDB" id="A0A6B9G8N6"/>
<evidence type="ECO:0000313" key="1">
    <source>
        <dbReference type="EMBL" id="QGY29209.1"/>
    </source>
</evidence>
<dbReference type="Proteomes" id="UP000502005">
    <property type="component" value="Chromosome"/>
</dbReference>
<organism evidence="1 2">
    <name type="scientific">Pantoea cypripedii</name>
    <name type="common">Pectobacterium cypripedii</name>
    <name type="synonym">Erwinia cypripedii</name>
    <dbReference type="NCBI Taxonomy" id="55209"/>
    <lineage>
        <taxon>Bacteria</taxon>
        <taxon>Pseudomonadati</taxon>
        <taxon>Pseudomonadota</taxon>
        <taxon>Gammaproteobacteria</taxon>
        <taxon>Enterobacterales</taxon>
        <taxon>Erwiniaceae</taxon>
        <taxon>Pantoea</taxon>
    </lineage>
</organism>
<protein>
    <submittedName>
        <fullName evidence="1">Uncharacterized protein</fullName>
    </submittedName>
</protein>
<name>A0A6B9G8N6_PANCY</name>
<gene>
    <name evidence="1" type="ORF">CUN67_09820</name>
</gene>
<dbReference type="EMBL" id="CP024768">
    <property type="protein sequence ID" value="QGY29209.1"/>
    <property type="molecule type" value="Genomic_DNA"/>
</dbReference>
<dbReference type="RefSeq" id="WP_208715065.1">
    <property type="nucleotide sequence ID" value="NZ_CP024768.1"/>
</dbReference>
<reference evidence="1 2" key="1">
    <citation type="submission" date="2017-11" db="EMBL/GenBank/DDBJ databases">
        <title>Genome sequence of Pantoea cypripedii NE1.</title>
        <authorList>
            <person name="Nascimento F.X."/>
        </authorList>
    </citation>
    <scope>NUCLEOTIDE SEQUENCE [LARGE SCALE GENOMIC DNA]</scope>
    <source>
        <strain evidence="1 2">NE1</strain>
    </source>
</reference>
<proteinExistence type="predicted"/>
<accession>A0A6B9G8N6</accession>
<sequence>METGRVKKMGFNVTATDIDADITLSQRVPVREISNDNVQPISQTIENPYDISSEGSLKKIISLFSELNILHMETQTTPFLSTINLFQQHYESSEAFRALFDKAYQRISHADFTTRKRFAQILHALNDYEKEFNENPLSKEVALFCSMQKIISHGSGLINVGALKGTLTCDDNTIAQVIEDLESRCLDNYLRVETKDHTPETSGVCNSPLDLTLLEINDLIKNYNVENKRVVLLFDFDDTISITSHRFMGISNKEWADRDDDRTAYDKETHIRDVFLSVCEGRTYVGFISSRSFIDGALIKLVDFLFAKDIAGALWHDEPAPEMTINFDGTVDKDITKFPNGDVRSWCYKDKVYLTSRTPKIDIINDIVNKLATQHGVKPSDFFVAFCDDDGGNHDVARNAFKQMKRDGVESYELLSVQTFPYDMVESVYVYRDAVERESDA</sequence>